<dbReference type="GO" id="GO:0071897">
    <property type="term" value="P:DNA biosynthetic process"/>
    <property type="evidence" value="ECO:0007669"/>
    <property type="project" value="UniProtKB-ARBA"/>
</dbReference>
<dbReference type="PROSITE" id="PS50878">
    <property type="entry name" value="RT_POL"/>
    <property type="match status" value="1"/>
</dbReference>
<proteinExistence type="predicted"/>
<protein>
    <recommendedName>
        <fullName evidence="1">Reverse transcriptase domain-containing protein</fullName>
    </recommendedName>
</protein>
<dbReference type="PANTHER" id="PTHR33332">
    <property type="entry name" value="REVERSE TRANSCRIPTASE DOMAIN-CONTAINING PROTEIN"/>
    <property type="match status" value="1"/>
</dbReference>
<sequence>MEDCYQSLENKKQCMSKFYDLTKAFDTINHRILISKLSFYGCDELACRLLASYLDNRMQSVFFNDSFSRPFSISLISTFSKLCEKIVLKRLMKYCNENNLLTSTQHGFTKGKSTTTAMIKLIETVIDDLEERKLSTALFLDFSKAFDCLSHGLIIKKLEALGIRGTAKEWLKSYLTGRHQLVELQHTTKNITTNIQSSTLPVTRGVPQGSVLGPVLFILFTNDMSQHLQDYCSTITYADDTTLLLSDKTPENLAINSYISLNSAYQYCHNNDLVVNPTKTSQMGFGYLNQEVPQIPGVTLENEVKFLGITLDSMLTWTTHIDNLCRKLNSSVYAIKQVKAISDLTTARTAYFALFETHLRYGLA</sequence>
<evidence type="ECO:0000259" key="1">
    <source>
        <dbReference type="PROSITE" id="PS50878"/>
    </source>
</evidence>
<feature type="non-terminal residue" evidence="2">
    <location>
        <position position="364"/>
    </location>
</feature>
<dbReference type="CDD" id="cd01650">
    <property type="entry name" value="RT_nLTR_like"/>
    <property type="match status" value="1"/>
</dbReference>
<dbReference type="SUPFAM" id="SSF56672">
    <property type="entry name" value="DNA/RNA polymerases"/>
    <property type="match status" value="1"/>
</dbReference>
<evidence type="ECO:0000313" key="2">
    <source>
        <dbReference type="EMBL" id="JAT33675.1"/>
    </source>
</evidence>
<feature type="domain" description="Reverse transcriptase" evidence="1">
    <location>
        <begin position="1"/>
        <end position="311"/>
    </location>
</feature>
<dbReference type="EMBL" id="GEBQ01006302">
    <property type="protein sequence ID" value="JAT33675.1"/>
    <property type="molecule type" value="Transcribed_RNA"/>
</dbReference>
<dbReference type="Pfam" id="PF00078">
    <property type="entry name" value="RVT_1"/>
    <property type="match status" value="1"/>
</dbReference>
<accession>A0A1B6MCM5</accession>
<reference evidence="2" key="1">
    <citation type="submission" date="2015-11" db="EMBL/GenBank/DDBJ databases">
        <title>De novo transcriptome assembly of four potential Pierce s Disease insect vectors from Arizona vineyards.</title>
        <authorList>
            <person name="Tassone E.E."/>
        </authorList>
    </citation>
    <scope>NUCLEOTIDE SEQUENCE</scope>
</reference>
<name>A0A1B6MCM5_9HEMI</name>
<organism evidence="2">
    <name type="scientific">Graphocephala atropunctata</name>
    <dbReference type="NCBI Taxonomy" id="36148"/>
    <lineage>
        <taxon>Eukaryota</taxon>
        <taxon>Metazoa</taxon>
        <taxon>Ecdysozoa</taxon>
        <taxon>Arthropoda</taxon>
        <taxon>Hexapoda</taxon>
        <taxon>Insecta</taxon>
        <taxon>Pterygota</taxon>
        <taxon>Neoptera</taxon>
        <taxon>Paraneoptera</taxon>
        <taxon>Hemiptera</taxon>
        <taxon>Auchenorrhyncha</taxon>
        <taxon>Membracoidea</taxon>
        <taxon>Cicadellidae</taxon>
        <taxon>Cicadellinae</taxon>
        <taxon>Cicadellini</taxon>
        <taxon>Graphocephala</taxon>
    </lineage>
</organism>
<dbReference type="InterPro" id="IPR000477">
    <property type="entry name" value="RT_dom"/>
</dbReference>
<dbReference type="AlphaFoldDB" id="A0A1B6MCM5"/>
<dbReference type="InterPro" id="IPR043502">
    <property type="entry name" value="DNA/RNA_pol_sf"/>
</dbReference>
<gene>
    <name evidence="2" type="ORF">g.30842</name>
</gene>